<name>A0A1M5R527_9FIRM</name>
<organism evidence="9 10">
    <name type="scientific">Asaccharospora irregularis DSM 2635</name>
    <dbReference type="NCBI Taxonomy" id="1121321"/>
    <lineage>
        <taxon>Bacteria</taxon>
        <taxon>Bacillati</taxon>
        <taxon>Bacillota</taxon>
        <taxon>Clostridia</taxon>
        <taxon>Peptostreptococcales</taxon>
        <taxon>Peptostreptococcaceae</taxon>
        <taxon>Asaccharospora</taxon>
    </lineage>
</organism>
<evidence type="ECO:0000256" key="6">
    <source>
        <dbReference type="ARBA" id="ARBA00038076"/>
    </source>
</evidence>
<evidence type="ECO:0000313" key="10">
    <source>
        <dbReference type="Proteomes" id="UP000243255"/>
    </source>
</evidence>
<evidence type="ECO:0000313" key="9">
    <source>
        <dbReference type="EMBL" id="SHH21321.1"/>
    </source>
</evidence>
<sequence length="843" mass="94882">MENYFKLATLYIKKYINRSIAICASMVLSIALIVGCGTLSQSAKQANIDKTKYEEGLYHVRYKDITKEQLSIIEKNKDIKEIGMTSYYDSNNPDNKLMINLTMANKEYIKSGNSRLIDGTLPTKKNEIALEEWALKNMGLEPKLGEKITLDLYNKASKETYTLVGILKDRAREKSVGQVDGFLAFDINSINKLDAYITFDESSNINENIQTISKQAKIKSDNVRKNNMLLEALGDTGQKDYKVILLAIIVSIVSGIVIHGIFNISILQRASEYGVIRAIGGESLQILMLLFFELLILQIISMPIGVGAGILGAKLFSSIAGGLFTEGTVEITKIIINKDIVIFSGLVTLFIIFIISLFTFKTVKKVSPINAIKKNLSSAKISKVPNNNIKFLTKIMSFEKVISFKNIFSYKKGFFMVILSMGLGGAIFISASFYAHLAKVQDYKKAELSNINTDYKVSIIPTRPMNYGINEESVKKIKELSAVESVNSIQLLYSRLFLDKSEIAEPLYFDQLNSFEYYKNVLNGILTKDENSGKYVLKNIVYGYDDKLLKKLNKYIVDGEIDRSKMRNENIAIIKIPHPIGPNVVDIGVGDIVKVTFREDGNSSLEYLRMEDKGGKYKTEEFLVGGIVDEVIDTADYYSGEDSVDLVISSNRFKKITGFENYQIVNIDKKQGEDHSRLNDNILNITNKTEGSVLYDMAKEREDISLLQKNKIAFIYSIIIVLFVISLFNILNNISYRLISRTNEFGMIRATGMTNNEFKRMIRFEGLIYGMSSSIISVTLGIISQNVLFKVLSPKLISPKFIIQWENYLLIVVINIIIGLIATYFPSKKIKDLSIVESISSLE</sequence>
<feature type="domain" description="ABC3 transporter permease C-terminal" evidence="8">
    <location>
        <begin position="245"/>
        <end position="367"/>
    </location>
</feature>
<feature type="transmembrane region" description="Helical" evidence="7">
    <location>
        <begin position="243"/>
        <end position="266"/>
    </location>
</feature>
<evidence type="ECO:0000256" key="4">
    <source>
        <dbReference type="ARBA" id="ARBA00022989"/>
    </source>
</evidence>
<dbReference type="STRING" id="1121321.SAMN04488530_1277"/>
<dbReference type="RefSeq" id="WP_073126846.1">
    <property type="nucleotide sequence ID" value="NZ_BAABCH010000089.1"/>
</dbReference>
<keyword evidence="5 7" id="KW-0472">Membrane</keyword>
<dbReference type="Pfam" id="PF02687">
    <property type="entry name" value="FtsX"/>
    <property type="match status" value="2"/>
</dbReference>
<evidence type="ECO:0000256" key="2">
    <source>
        <dbReference type="ARBA" id="ARBA00022475"/>
    </source>
</evidence>
<comment type="similarity">
    <text evidence="6">Belongs to the ABC-4 integral membrane protein family.</text>
</comment>
<feature type="transmembrane region" description="Helical" evidence="7">
    <location>
        <begin position="414"/>
        <end position="435"/>
    </location>
</feature>
<keyword evidence="3 7" id="KW-0812">Transmembrane</keyword>
<evidence type="ECO:0000259" key="8">
    <source>
        <dbReference type="Pfam" id="PF02687"/>
    </source>
</evidence>
<evidence type="ECO:0000256" key="1">
    <source>
        <dbReference type="ARBA" id="ARBA00004651"/>
    </source>
</evidence>
<proteinExistence type="inferred from homology"/>
<accession>A0A1M5R527</accession>
<keyword evidence="10" id="KW-1185">Reference proteome</keyword>
<feature type="transmembrane region" description="Helical" evidence="7">
    <location>
        <begin position="20"/>
        <end position="40"/>
    </location>
</feature>
<dbReference type="GO" id="GO:0005886">
    <property type="term" value="C:plasma membrane"/>
    <property type="evidence" value="ECO:0007669"/>
    <property type="project" value="UniProtKB-SubCell"/>
</dbReference>
<feature type="transmembrane region" description="Helical" evidence="7">
    <location>
        <begin position="713"/>
        <end position="731"/>
    </location>
</feature>
<keyword evidence="4 7" id="KW-1133">Transmembrane helix</keyword>
<dbReference type="OrthoDB" id="9793166at2"/>
<keyword evidence="2" id="KW-1003">Cell membrane</keyword>
<protein>
    <submittedName>
        <fullName evidence="9">Putative ABC transport system permease protein</fullName>
    </submittedName>
</protein>
<feature type="transmembrane region" description="Helical" evidence="7">
    <location>
        <begin position="767"/>
        <end position="788"/>
    </location>
</feature>
<feature type="transmembrane region" description="Helical" evidence="7">
    <location>
        <begin position="286"/>
        <end position="311"/>
    </location>
</feature>
<evidence type="ECO:0000256" key="7">
    <source>
        <dbReference type="SAM" id="Phobius"/>
    </source>
</evidence>
<dbReference type="PANTHER" id="PTHR30572">
    <property type="entry name" value="MEMBRANE COMPONENT OF TRANSPORTER-RELATED"/>
    <property type="match status" value="1"/>
</dbReference>
<dbReference type="Proteomes" id="UP000243255">
    <property type="component" value="Unassembled WGS sequence"/>
</dbReference>
<comment type="subcellular location">
    <subcellularLocation>
        <location evidence="1">Cell membrane</location>
        <topology evidence="1">Multi-pass membrane protein</topology>
    </subcellularLocation>
</comment>
<dbReference type="InterPro" id="IPR003838">
    <property type="entry name" value="ABC3_permease_C"/>
</dbReference>
<dbReference type="InterPro" id="IPR050250">
    <property type="entry name" value="Macrolide_Exporter_MacB"/>
</dbReference>
<gene>
    <name evidence="9" type="ORF">SAMN04488530_1277</name>
</gene>
<dbReference type="PANTHER" id="PTHR30572:SF4">
    <property type="entry name" value="ABC TRANSPORTER PERMEASE YTRF"/>
    <property type="match status" value="1"/>
</dbReference>
<dbReference type="EMBL" id="FQWX01000027">
    <property type="protein sequence ID" value="SHH21321.1"/>
    <property type="molecule type" value="Genomic_DNA"/>
</dbReference>
<dbReference type="GO" id="GO:0022857">
    <property type="term" value="F:transmembrane transporter activity"/>
    <property type="evidence" value="ECO:0007669"/>
    <property type="project" value="TreeGrafter"/>
</dbReference>
<dbReference type="AlphaFoldDB" id="A0A1M5R527"/>
<feature type="domain" description="ABC3 transporter permease C-terminal" evidence="8">
    <location>
        <begin position="717"/>
        <end position="832"/>
    </location>
</feature>
<evidence type="ECO:0000256" key="5">
    <source>
        <dbReference type="ARBA" id="ARBA00023136"/>
    </source>
</evidence>
<evidence type="ECO:0000256" key="3">
    <source>
        <dbReference type="ARBA" id="ARBA00022692"/>
    </source>
</evidence>
<feature type="transmembrane region" description="Helical" evidence="7">
    <location>
        <begin position="340"/>
        <end position="360"/>
    </location>
</feature>
<reference evidence="10" key="1">
    <citation type="submission" date="2016-11" db="EMBL/GenBank/DDBJ databases">
        <authorList>
            <person name="Varghese N."/>
            <person name="Submissions S."/>
        </authorList>
    </citation>
    <scope>NUCLEOTIDE SEQUENCE [LARGE SCALE GENOMIC DNA]</scope>
    <source>
        <strain evidence="10">DSM 2635</strain>
    </source>
</reference>
<feature type="transmembrane region" description="Helical" evidence="7">
    <location>
        <begin position="808"/>
        <end position="825"/>
    </location>
</feature>